<comment type="similarity">
    <text evidence="2">Belongs to the MSOX/MTOX family.</text>
</comment>
<evidence type="ECO:0000259" key="7">
    <source>
        <dbReference type="Pfam" id="PF01266"/>
    </source>
</evidence>
<evidence type="ECO:0000313" key="8">
    <source>
        <dbReference type="EMBL" id="KAJ5248781.1"/>
    </source>
</evidence>
<dbReference type="EMBL" id="JAPQKS010000001">
    <property type="protein sequence ID" value="KAJ5248781.1"/>
    <property type="molecule type" value="Genomic_DNA"/>
</dbReference>
<gene>
    <name evidence="8" type="ORF">N7468_000232</name>
</gene>
<feature type="domain" description="FAD dependent oxidoreductase" evidence="7">
    <location>
        <begin position="8"/>
        <end position="414"/>
    </location>
</feature>
<keyword evidence="5" id="KW-0560">Oxidoreductase</keyword>
<dbReference type="Gene3D" id="3.30.9.10">
    <property type="entry name" value="D-Amino Acid Oxidase, subunit A, domain 2"/>
    <property type="match status" value="1"/>
</dbReference>
<keyword evidence="6" id="KW-1133">Transmembrane helix</keyword>
<sequence>MAAKNASYLIIGAGVFGVSTAYHLIQKYPNASVTLVDRDAYDAESRVAASWDWNKVVRADYDDKVYVRLALEAQDIFKNDPLWQPHFHQTGVYWTCRSDYAQNVINHHKELGRNDDIVALPVAEARKLYGGLFDKADYTGVKEVLINKASGWAAAGDSLRAVTKRCIELGVKYVTADVATLEFDGKGTCTGLMTKSGETLSASHVIVAAGAFTPTLLEWSAAKSRNFGLRAGERITAAGITTGMAQLKGDMYEKFKDMPVGFQGYTPEEGKPFIGSIPPTKDGELKWWGSKIFTNTREVLPGRHISSPPPTHDYNQWKVPGPLKQDIIESRNLWYGPESADWEMKKHRICWYVPDPKSPLILMPSDMNSRDAFTTTSDFIISPHSASKGLYIATCGSFHGYKFFPVLGKYITQMLEGELEPELVEKWAWTANGPTLRRTSSIPTRR</sequence>
<dbReference type="InterPro" id="IPR036188">
    <property type="entry name" value="FAD/NAD-bd_sf"/>
</dbReference>
<dbReference type="Pfam" id="PF01266">
    <property type="entry name" value="DAO"/>
    <property type="match status" value="1"/>
</dbReference>
<organism evidence="8 9">
    <name type="scientific">Penicillium chermesinum</name>
    <dbReference type="NCBI Taxonomy" id="63820"/>
    <lineage>
        <taxon>Eukaryota</taxon>
        <taxon>Fungi</taxon>
        <taxon>Dikarya</taxon>
        <taxon>Ascomycota</taxon>
        <taxon>Pezizomycotina</taxon>
        <taxon>Eurotiomycetes</taxon>
        <taxon>Eurotiomycetidae</taxon>
        <taxon>Eurotiales</taxon>
        <taxon>Aspergillaceae</taxon>
        <taxon>Penicillium</taxon>
    </lineage>
</organism>
<accession>A0A9W9U095</accession>
<dbReference type="OrthoDB" id="2219495at2759"/>
<proteinExistence type="inferred from homology"/>
<evidence type="ECO:0000313" key="9">
    <source>
        <dbReference type="Proteomes" id="UP001150941"/>
    </source>
</evidence>
<keyword evidence="4" id="KW-0274">FAD</keyword>
<dbReference type="PANTHER" id="PTHR10961">
    <property type="entry name" value="PEROXISOMAL SARCOSINE OXIDASE"/>
    <property type="match status" value="1"/>
</dbReference>
<dbReference type="AlphaFoldDB" id="A0A9W9U095"/>
<evidence type="ECO:0000256" key="2">
    <source>
        <dbReference type="ARBA" id="ARBA00010989"/>
    </source>
</evidence>
<dbReference type="PANTHER" id="PTHR10961:SF37">
    <property type="entry name" value="FAD DEPENDENT OXIDOREDUCTASE DOMAIN-CONTAINING PROTEIN"/>
    <property type="match status" value="1"/>
</dbReference>
<keyword evidence="6" id="KW-0812">Transmembrane</keyword>
<dbReference type="Proteomes" id="UP001150941">
    <property type="component" value="Unassembled WGS sequence"/>
</dbReference>
<dbReference type="GO" id="GO:0008115">
    <property type="term" value="F:sarcosine oxidase activity"/>
    <property type="evidence" value="ECO:0007669"/>
    <property type="project" value="TreeGrafter"/>
</dbReference>
<keyword evidence="9" id="KW-1185">Reference proteome</keyword>
<dbReference type="InterPro" id="IPR045170">
    <property type="entry name" value="MTOX"/>
</dbReference>
<evidence type="ECO:0000256" key="5">
    <source>
        <dbReference type="ARBA" id="ARBA00023002"/>
    </source>
</evidence>
<dbReference type="GO" id="GO:0050660">
    <property type="term" value="F:flavin adenine dinucleotide binding"/>
    <property type="evidence" value="ECO:0007669"/>
    <property type="project" value="InterPro"/>
</dbReference>
<comment type="caution">
    <text evidence="8">The sequence shown here is derived from an EMBL/GenBank/DDBJ whole genome shotgun (WGS) entry which is preliminary data.</text>
</comment>
<dbReference type="GO" id="GO:0051698">
    <property type="term" value="F:saccharopine oxidase activity"/>
    <property type="evidence" value="ECO:0007669"/>
    <property type="project" value="TreeGrafter"/>
</dbReference>
<dbReference type="SUPFAM" id="SSF51905">
    <property type="entry name" value="FAD/NAD(P)-binding domain"/>
    <property type="match status" value="1"/>
</dbReference>
<comment type="cofactor">
    <cofactor evidence="1">
        <name>FAD</name>
        <dbReference type="ChEBI" id="CHEBI:57692"/>
    </cofactor>
</comment>
<reference evidence="8" key="1">
    <citation type="submission" date="2022-11" db="EMBL/GenBank/DDBJ databases">
        <authorList>
            <person name="Petersen C."/>
        </authorList>
    </citation>
    <scope>NUCLEOTIDE SEQUENCE</scope>
    <source>
        <strain evidence="8">IBT 19713</strain>
    </source>
</reference>
<dbReference type="InterPro" id="IPR006076">
    <property type="entry name" value="FAD-dep_OxRdtase"/>
</dbReference>
<keyword evidence="6" id="KW-0472">Membrane</keyword>
<reference evidence="8" key="2">
    <citation type="journal article" date="2023" name="IMA Fungus">
        <title>Comparative genomic study of the Penicillium genus elucidates a diverse pangenome and 15 lateral gene transfer events.</title>
        <authorList>
            <person name="Petersen C."/>
            <person name="Sorensen T."/>
            <person name="Nielsen M.R."/>
            <person name="Sondergaard T.E."/>
            <person name="Sorensen J.L."/>
            <person name="Fitzpatrick D.A."/>
            <person name="Frisvad J.C."/>
            <person name="Nielsen K.L."/>
        </authorList>
    </citation>
    <scope>NUCLEOTIDE SEQUENCE</scope>
    <source>
        <strain evidence="8">IBT 19713</strain>
    </source>
</reference>
<dbReference type="RefSeq" id="XP_058335560.1">
    <property type="nucleotide sequence ID" value="XM_058469529.1"/>
</dbReference>
<dbReference type="GeneID" id="83196832"/>
<name>A0A9W9U095_9EURO</name>
<evidence type="ECO:0000256" key="1">
    <source>
        <dbReference type="ARBA" id="ARBA00001974"/>
    </source>
</evidence>
<evidence type="ECO:0000256" key="4">
    <source>
        <dbReference type="ARBA" id="ARBA00022827"/>
    </source>
</evidence>
<protein>
    <recommendedName>
        <fullName evidence="7">FAD dependent oxidoreductase domain-containing protein</fullName>
    </recommendedName>
</protein>
<evidence type="ECO:0000256" key="3">
    <source>
        <dbReference type="ARBA" id="ARBA00022630"/>
    </source>
</evidence>
<feature type="transmembrane region" description="Helical" evidence="6">
    <location>
        <begin position="6"/>
        <end position="25"/>
    </location>
</feature>
<keyword evidence="3" id="KW-0285">Flavoprotein</keyword>
<evidence type="ECO:0000256" key="6">
    <source>
        <dbReference type="SAM" id="Phobius"/>
    </source>
</evidence>
<dbReference type="Gene3D" id="3.50.50.60">
    <property type="entry name" value="FAD/NAD(P)-binding domain"/>
    <property type="match status" value="1"/>
</dbReference>